<keyword evidence="12" id="KW-1185">Reference proteome</keyword>
<comment type="similarity">
    <text evidence="1">Belongs to the asparagine synthetase family.</text>
</comment>
<dbReference type="OrthoDB" id="409189at2759"/>
<dbReference type="PANTHER" id="PTHR43284:SF1">
    <property type="entry name" value="ASPARAGINE SYNTHETASE"/>
    <property type="match status" value="1"/>
</dbReference>
<reference evidence="12" key="1">
    <citation type="journal article" date="2017" name="bioRxiv">
        <title>Conservation of a gene cluster reveals novel cercosporin biosynthetic mechanisms and extends production to the genus Colletotrichum.</title>
        <authorList>
            <person name="de Jonge R."/>
            <person name="Ebert M.K."/>
            <person name="Huitt-Roehl C.R."/>
            <person name="Pal P."/>
            <person name="Suttle J.C."/>
            <person name="Spanner R.E."/>
            <person name="Neubauer J.D."/>
            <person name="Jurick W.M.II."/>
            <person name="Stott K.A."/>
            <person name="Secor G.A."/>
            <person name="Thomma B.P.H.J."/>
            <person name="Van de Peer Y."/>
            <person name="Townsend C.A."/>
            <person name="Bolton M.D."/>
        </authorList>
    </citation>
    <scope>NUCLEOTIDE SEQUENCE [LARGE SCALE GENOMIC DNA]</scope>
    <source>
        <strain evidence="12">CBS538.71</strain>
    </source>
</reference>
<dbReference type="EMBL" id="PNEN01000488">
    <property type="protein sequence ID" value="PPJ57834.1"/>
    <property type="molecule type" value="Genomic_DNA"/>
</dbReference>
<dbReference type="SUPFAM" id="SSF52402">
    <property type="entry name" value="Adenine nucleotide alpha hydrolases-like"/>
    <property type="match status" value="1"/>
</dbReference>
<protein>
    <recommendedName>
        <fullName evidence="10">Glutamine amidotransferase type-2 domain-containing protein</fullName>
    </recommendedName>
</protein>
<accession>A0A2S6CDN9</accession>
<keyword evidence="4 6" id="KW-0315">Glutamine amidotransferase</keyword>
<evidence type="ECO:0000313" key="11">
    <source>
        <dbReference type="EMBL" id="PPJ57834.1"/>
    </source>
</evidence>
<dbReference type="Pfam" id="PF13537">
    <property type="entry name" value="GATase_7"/>
    <property type="match status" value="1"/>
</dbReference>
<keyword evidence="6" id="KW-0028">Amino-acid biosynthesis</keyword>
<proteinExistence type="inferred from homology"/>
<dbReference type="GO" id="GO:0005524">
    <property type="term" value="F:ATP binding"/>
    <property type="evidence" value="ECO:0007669"/>
    <property type="project" value="UniProtKB-KW"/>
</dbReference>
<feature type="compositionally biased region" description="Low complexity" evidence="9">
    <location>
        <begin position="684"/>
        <end position="696"/>
    </location>
</feature>
<dbReference type="CDD" id="cd00712">
    <property type="entry name" value="AsnB"/>
    <property type="match status" value="1"/>
</dbReference>
<dbReference type="InterPro" id="IPR033738">
    <property type="entry name" value="AsnB_N"/>
</dbReference>
<keyword evidence="6" id="KW-0061">Asparagine biosynthesis</keyword>
<dbReference type="InterPro" id="IPR014729">
    <property type="entry name" value="Rossmann-like_a/b/a_fold"/>
</dbReference>
<gene>
    <name evidence="11" type="ORF">CBER1_00017</name>
</gene>
<evidence type="ECO:0000313" key="12">
    <source>
        <dbReference type="Proteomes" id="UP000237631"/>
    </source>
</evidence>
<evidence type="ECO:0000256" key="6">
    <source>
        <dbReference type="PIRSR" id="PIRSR001589-1"/>
    </source>
</evidence>
<dbReference type="NCBIfam" id="TIGR01536">
    <property type="entry name" value="asn_synth_AEB"/>
    <property type="match status" value="1"/>
</dbReference>
<keyword evidence="2 5" id="KW-0547">Nucleotide-binding</keyword>
<evidence type="ECO:0000256" key="8">
    <source>
        <dbReference type="PIRSR" id="PIRSR001589-3"/>
    </source>
</evidence>
<dbReference type="SUPFAM" id="SSF56235">
    <property type="entry name" value="N-terminal nucleophile aminohydrolases (Ntn hydrolases)"/>
    <property type="match status" value="1"/>
</dbReference>
<dbReference type="InterPro" id="IPR029055">
    <property type="entry name" value="Ntn_hydrolases_N"/>
</dbReference>
<evidence type="ECO:0000256" key="7">
    <source>
        <dbReference type="PIRSR" id="PIRSR001589-2"/>
    </source>
</evidence>
<evidence type="ECO:0000259" key="10">
    <source>
        <dbReference type="PROSITE" id="PS51278"/>
    </source>
</evidence>
<dbReference type="Proteomes" id="UP000237631">
    <property type="component" value="Unassembled WGS sequence"/>
</dbReference>
<dbReference type="InterPro" id="IPR051786">
    <property type="entry name" value="ASN_synthetase/amidase"/>
</dbReference>
<dbReference type="InterPro" id="IPR017932">
    <property type="entry name" value="GATase_2_dom"/>
</dbReference>
<dbReference type="PROSITE" id="PS51278">
    <property type="entry name" value="GATASE_TYPE_2"/>
    <property type="match status" value="1"/>
</dbReference>
<dbReference type="InterPro" id="IPR006426">
    <property type="entry name" value="Asn_synth_AEB"/>
</dbReference>
<feature type="binding site" evidence="7">
    <location>
        <position position="315"/>
    </location>
    <ligand>
        <name>ATP</name>
        <dbReference type="ChEBI" id="CHEBI:30616"/>
    </ligand>
</feature>
<comment type="caution">
    <text evidence="11">The sequence shown here is derived from an EMBL/GenBank/DDBJ whole genome shotgun (WGS) entry which is preliminary data.</text>
</comment>
<dbReference type="PIRSF" id="PIRSF001589">
    <property type="entry name" value="Asn_synthetase_glu-h"/>
    <property type="match status" value="1"/>
</dbReference>
<feature type="region of interest" description="Disordered" evidence="9">
    <location>
        <begin position="682"/>
        <end position="704"/>
    </location>
</feature>
<organism evidence="11 12">
    <name type="scientific">Cercospora berteroae</name>
    <dbReference type="NCBI Taxonomy" id="357750"/>
    <lineage>
        <taxon>Eukaryota</taxon>
        <taxon>Fungi</taxon>
        <taxon>Dikarya</taxon>
        <taxon>Ascomycota</taxon>
        <taxon>Pezizomycotina</taxon>
        <taxon>Dothideomycetes</taxon>
        <taxon>Dothideomycetidae</taxon>
        <taxon>Mycosphaerellales</taxon>
        <taxon>Mycosphaerellaceae</taxon>
        <taxon>Cercospora</taxon>
    </lineage>
</organism>
<dbReference type="GO" id="GO:0006529">
    <property type="term" value="P:asparagine biosynthetic process"/>
    <property type="evidence" value="ECO:0007669"/>
    <property type="project" value="UniProtKB-KW"/>
</dbReference>
<dbReference type="Pfam" id="PF00733">
    <property type="entry name" value="Asn_synthase"/>
    <property type="match status" value="1"/>
</dbReference>
<evidence type="ECO:0000256" key="4">
    <source>
        <dbReference type="ARBA" id="ARBA00022962"/>
    </source>
</evidence>
<dbReference type="InterPro" id="IPR001962">
    <property type="entry name" value="Asn_synthase"/>
</dbReference>
<feature type="domain" description="Glutamine amidotransferase type-2" evidence="10">
    <location>
        <begin position="2"/>
        <end position="225"/>
    </location>
</feature>
<dbReference type="CDD" id="cd01991">
    <property type="entry name" value="Asn_synthase_B_C"/>
    <property type="match status" value="1"/>
</dbReference>
<dbReference type="AlphaFoldDB" id="A0A2S6CDN9"/>
<evidence type="ECO:0000256" key="2">
    <source>
        <dbReference type="ARBA" id="ARBA00022741"/>
    </source>
</evidence>
<dbReference type="GO" id="GO:0004066">
    <property type="term" value="F:asparagine synthase (glutamine-hydrolyzing) activity"/>
    <property type="evidence" value="ECO:0007669"/>
    <property type="project" value="InterPro"/>
</dbReference>
<dbReference type="Gene3D" id="3.40.50.620">
    <property type="entry name" value="HUPs"/>
    <property type="match status" value="1"/>
</dbReference>
<name>A0A2S6CDN9_9PEZI</name>
<evidence type="ECO:0000256" key="9">
    <source>
        <dbReference type="SAM" id="MobiDB-lite"/>
    </source>
</evidence>
<evidence type="ECO:0000256" key="3">
    <source>
        <dbReference type="ARBA" id="ARBA00022840"/>
    </source>
</evidence>
<evidence type="ECO:0000256" key="5">
    <source>
        <dbReference type="PIRNR" id="PIRNR001589"/>
    </source>
</evidence>
<feature type="binding site" evidence="7">
    <location>
        <position position="281"/>
    </location>
    <ligand>
        <name>ATP</name>
        <dbReference type="ChEBI" id="CHEBI:30616"/>
    </ligand>
</feature>
<dbReference type="STRING" id="357750.A0A2S6CDN9"/>
<keyword evidence="3 5" id="KW-0067">ATP-binding</keyword>
<dbReference type="PANTHER" id="PTHR43284">
    <property type="entry name" value="ASPARAGINE SYNTHETASE (GLUTAMINE-HYDROLYZING)"/>
    <property type="match status" value="1"/>
</dbReference>
<dbReference type="GO" id="GO:0005829">
    <property type="term" value="C:cytosol"/>
    <property type="evidence" value="ECO:0007669"/>
    <property type="project" value="TreeGrafter"/>
</dbReference>
<feature type="site" description="Important for beta-aspartyl-AMP intermediate formation" evidence="8">
    <location>
        <position position="392"/>
    </location>
</feature>
<feature type="active site" description="For GATase activity" evidence="6">
    <location>
        <position position="2"/>
    </location>
</feature>
<evidence type="ECO:0000256" key="1">
    <source>
        <dbReference type="ARBA" id="ARBA00005752"/>
    </source>
</evidence>
<sequence length="704" mass="79236">MCGISAFLELHGRDDRSQQFQEVRSKLNSQLDDSVESMRHRGPDAKGTWISEDYVVGLAHVRLSTRDLSQAGHQPLHSSNPEDDIHIVVNGELYFKDDLLTDLAQDYRFQSSSDSEVPIALYRKFGLEFVRYLRGEFSLVLYDGKLRRFIVVRDRFGVKPLHYGEFNGKLLVSTQCKGITIFLDKQQLKWDAQCMSEGCGHYGNRSLFEGIHRVPAGHMLVAYQGAPQSIPFRPYWELQYPANEGRSDKRTEDELIIELRERLVEAVRMRLVSSDVPVGLLLSGGVDSSAVAGIAAHLSHQQGTPAEKLPTCFTIAFPDDRDLDESAIAVRSAEHIGLPIERIVVDEQVLTDQFEEAFWLGEALMWDLQHIAKKAMSKHIRSRGLKVVLNGDGSDELFGGYSFFVDSRLQAEDRRRKPTMKEPDGVDDLNRIRENKADTSRWFGGERNTDAEQDPAAQSNNIPAPFCNMAVLGPADWLLPEVRNISTPLTAVADTFTEKEAANMKDLHPLHRSMTAWNKTILPNMVIAAISDGAEMSHSVESRPPFLDHVLSEWAQKLPVDVLVHVGEDGGLTEKWLFREAVRPFVTEEVYQRRKHPFSAPFRWKPGGPLQKKLTSLITQENVAKLGFVDWDRCKNLVDKAFHDKDEGKFRSAIWLAQIISIGSQFGVQTWQRPMNGVTSKAKTNGNLTNGNGTHGSVNDHVET</sequence>
<feature type="binding site" evidence="7">
    <location>
        <position position="114"/>
    </location>
    <ligand>
        <name>L-glutamine</name>
        <dbReference type="ChEBI" id="CHEBI:58359"/>
    </ligand>
</feature>
<dbReference type="Gene3D" id="3.60.20.10">
    <property type="entry name" value="Glutamine Phosphoribosylpyrophosphate, subunit 1, domain 1"/>
    <property type="match status" value="1"/>
</dbReference>